<protein>
    <submittedName>
        <fullName evidence="8">RDD family protein</fullName>
    </submittedName>
</protein>
<sequence length="181" mass="19035">MSSAQTLHAQEIAARRAGAARARPAAPLYPGLATRAVALALDAVAINAVAVAVGGVVALCTSLLHLPDGVERVAAIVGAGIWLAWSIGYFVAFWSTTGQTPGDRVMRICVRDAHEPPRPLRPARALLRFGALVLGAIPLFAGYLPVLLDARRRAFHDRVATTVVVHAEPDQPPHSHAGVAR</sequence>
<dbReference type="InterPro" id="IPR051791">
    <property type="entry name" value="Pra-immunoreactive"/>
</dbReference>
<name>A0ABU4HT04_9ACTN</name>
<feature type="transmembrane region" description="Helical" evidence="6">
    <location>
        <begin position="44"/>
        <end position="66"/>
    </location>
</feature>
<feature type="domain" description="RDD" evidence="7">
    <location>
        <begin position="29"/>
        <end position="160"/>
    </location>
</feature>
<keyword evidence="5 6" id="KW-0472">Membrane</keyword>
<dbReference type="Proteomes" id="UP001284601">
    <property type="component" value="Unassembled WGS sequence"/>
</dbReference>
<gene>
    <name evidence="8" type="ORF">R7226_19040</name>
</gene>
<evidence type="ECO:0000313" key="8">
    <source>
        <dbReference type="EMBL" id="MDW5596451.1"/>
    </source>
</evidence>
<organism evidence="8 9">
    <name type="scientific">Conexibacter stalactiti</name>
    <dbReference type="NCBI Taxonomy" id="1940611"/>
    <lineage>
        <taxon>Bacteria</taxon>
        <taxon>Bacillati</taxon>
        <taxon>Actinomycetota</taxon>
        <taxon>Thermoleophilia</taxon>
        <taxon>Solirubrobacterales</taxon>
        <taxon>Conexibacteraceae</taxon>
        <taxon>Conexibacter</taxon>
    </lineage>
</organism>
<dbReference type="PANTHER" id="PTHR36115:SF4">
    <property type="entry name" value="MEMBRANE PROTEIN"/>
    <property type="match status" value="1"/>
</dbReference>
<evidence type="ECO:0000256" key="5">
    <source>
        <dbReference type="ARBA" id="ARBA00023136"/>
    </source>
</evidence>
<evidence type="ECO:0000259" key="7">
    <source>
        <dbReference type="Pfam" id="PF06271"/>
    </source>
</evidence>
<keyword evidence="3 6" id="KW-0812">Transmembrane</keyword>
<keyword evidence="9" id="KW-1185">Reference proteome</keyword>
<dbReference type="EMBL" id="JAWSTH010000056">
    <property type="protein sequence ID" value="MDW5596451.1"/>
    <property type="molecule type" value="Genomic_DNA"/>
</dbReference>
<evidence type="ECO:0000313" key="9">
    <source>
        <dbReference type="Proteomes" id="UP001284601"/>
    </source>
</evidence>
<feature type="transmembrane region" description="Helical" evidence="6">
    <location>
        <begin position="125"/>
        <end position="148"/>
    </location>
</feature>
<evidence type="ECO:0000256" key="3">
    <source>
        <dbReference type="ARBA" id="ARBA00022692"/>
    </source>
</evidence>
<proteinExistence type="predicted"/>
<reference evidence="9" key="1">
    <citation type="submission" date="2023-07" db="EMBL/GenBank/DDBJ databases">
        <title>Conexibacter stalactiti sp. nov., isolated from stalactites in a lava cave and emended description of the genus Conexibacter.</title>
        <authorList>
            <person name="Lee S.D."/>
        </authorList>
    </citation>
    <scope>NUCLEOTIDE SEQUENCE [LARGE SCALE GENOMIC DNA]</scope>
    <source>
        <strain evidence="9">KCTC 39840</strain>
    </source>
</reference>
<accession>A0ABU4HT04</accession>
<evidence type="ECO:0000256" key="1">
    <source>
        <dbReference type="ARBA" id="ARBA00004651"/>
    </source>
</evidence>
<dbReference type="Pfam" id="PF06271">
    <property type="entry name" value="RDD"/>
    <property type="match status" value="1"/>
</dbReference>
<dbReference type="RefSeq" id="WP_318598837.1">
    <property type="nucleotide sequence ID" value="NZ_JAWSTH010000056.1"/>
</dbReference>
<keyword evidence="2" id="KW-1003">Cell membrane</keyword>
<dbReference type="PANTHER" id="PTHR36115">
    <property type="entry name" value="PROLINE-RICH ANTIGEN HOMOLOG-RELATED"/>
    <property type="match status" value="1"/>
</dbReference>
<keyword evidence="4 6" id="KW-1133">Transmembrane helix</keyword>
<dbReference type="InterPro" id="IPR010432">
    <property type="entry name" value="RDD"/>
</dbReference>
<evidence type="ECO:0000256" key="6">
    <source>
        <dbReference type="SAM" id="Phobius"/>
    </source>
</evidence>
<evidence type="ECO:0000256" key="2">
    <source>
        <dbReference type="ARBA" id="ARBA00022475"/>
    </source>
</evidence>
<reference evidence="8 9" key="2">
    <citation type="submission" date="2023-10" db="EMBL/GenBank/DDBJ databases">
        <authorList>
            <person name="Han X.F."/>
        </authorList>
    </citation>
    <scope>NUCLEOTIDE SEQUENCE [LARGE SCALE GENOMIC DNA]</scope>
    <source>
        <strain evidence="8 9">KCTC 39840</strain>
    </source>
</reference>
<evidence type="ECO:0000256" key="4">
    <source>
        <dbReference type="ARBA" id="ARBA00022989"/>
    </source>
</evidence>
<comment type="caution">
    <text evidence="8">The sequence shown here is derived from an EMBL/GenBank/DDBJ whole genome shotgun (WGS) entry which is preliminary data.</text>
</comment>
<comment type="subcellular location">
    <subcellularLocation>
        <location evidence="1">Cell membrane</location>
        <topology evidence="1">Multi-pass membrane protein</topology>
    </subcellularLocation>
</comment>
<feature type="transmembrane region" description="Helical" evidence="6">
    <location>
        <begin position="73"/>
        <end position="94"/>
    </location>
</feature>